<dbReference type="PROSITE" id="PS50181">
    <property type="entry name" value="FBOX"/>
    <property type="match status" value="1"/>
</dbReference>
<sequence>MILERTQSLGDFKATLSDLPFDALYDVLECLLLPDLTSLSQTSTRLRTITNPYIWKECDIVDKSLIKAQYSKDRLKKTIPWEVIVEPFKYSWFANEYVETIEISTHLIQQIVSNQKNQFVTPQNYPKLRIIFTTCFSERRSFLNIKQSIVTCNVFPEPDGIVSCSINEAETKTLFKFFKPWNTYYDFNDNKVEIFNNITMIELQANQNFLYLKNALTKFTSLKKILINCILNGYYVPPRLQPFDEIFEDTPNSVEDIKLVFHLSLGFPIHGGFPMEPPGTRVSFTKVTTFYCEQMAILLFILLPNINKLEFAPFMAPGLGDLPSYPPDDHITKITKLEIKIDISQYKTKQLICMQLLNFKNLKKLSLEIRCAETSMENSTKTLLYYAALKAFTRFKPQSRDQSLEKLRLKQFIYDAISIAFNGLSIINNLSTSGEEDISDEERYIIFTVAWMVYTKVSPVITNEKVDSIFRALNITTLEQFLFVFQKIKTLEYLEIIVDCSIPHFLTLKHFKKITQTHSSLKQIYIKRQMFGDLNNYMRTAHYVSQLPFPRSADQLSHASKVKYIMQSEVGPMSNAFYSFYSIKNAFGERDYLNAYEIFIDLKTTKKYVPLDLVELVNTRKSGDYDWADDDMFNGWF</sequence>
<evidence type="ECO:0000313" key="3">
    <source>
        <dbReference type="Proteomes" id="UP000398389"/>
    </source>
</evidence>
<dbReference type="CDD" id="cd09917">
    <property type="entry name" value="F-box_SF"/>
    <property type="match status" value="1"/>
</dbReference>
<protein>
    <recommendedName>
        <fullName evidence="1">F-box domain-containing protein</fullName>
    </recommendedName>
</protein>
<name>A0A5E8B643_9ASCO</name>
<evidence type="ECO:0000313" key="2">
    <source>
        <dbReference type="EMBL" id="VVT46954.1"/>
    </source>
</evidence>
<dbReference type="AlphaFoldDB" id="A0A5E8B643"/>
<accession>A0A5E8B643</accession>
<dbReference type="RefSeq" id="XP_031852083.1">
    <property type="nucleotide sequence ID" value="XM_031996192.1"/>
</dbReference>
<proteinExistence type="predicted"/>
<dbReference type="GeneID" id="43580292"/>
<reference evidence="2 3" key="1">
    <citation type="submission" date="2019-09" db="EMBL/GenBank/DDBJ databases">
        <authorList>
            <person name="Brejova B."/>
        </authorList>
    </citation>
    <scope>NUCLEOTIDE SEQUENCE [LARGE SCALE GENOMIC DNA]</scope>
</reference>
<dbReference type="InterPro" id="IPR001810">
    <property type="entry name" value="F-box_dom"/>
</dbReference>
<organism evidence="2 3">
    <name type="scientific">Magnusiomyces paraingens</name>
    <dbReference type="NCBI Taxonomy" id="2606893"/>
    <lineage>
        <taxon>Eukaryota</taxon>
        <taxon>Fungi</taxon>
        <taxon>Dikarya</taxon>
        <taxon>Ascomycota</taxon>
        <taxon>Saccharomycotina</taxon>
        <taxon>Dipodascomycetes</taxon>
        <taxon>Dipodascales</taxon>
        <taxon>Dipodascaceae</taxon>
        <taxon>Magnusiomyces</taxon>
    </lineage>
</organism>
<feature type="domain" description="F-box" evidence="1">
    <location>
        <begin position="13"/>
        <end position="58"/>
    </location>
</feature>
<dbReference type="Pfam" id="PF00646">
    <property type="entry name" value="F-box"/>
    <property type="match status" value="1"/>
</dbReference>
<keyword evidence="3" id="KW-1185">Reference proteome</keyword>
<gene>
    <name evidence="2" type="ORF">SAPINGB_P001470</name>
</gene>
<dbReference type="InterPro" id="IPR036047">
    <property type="entry name" value="F-box-like_dom_sf"/>
</dbReference>
<dbReference type="Proteomes" id="UP000398389">
    <property type="component" value="Unassembled WGS sequence"/>
</dbReference>
<dbReference type="EMBL" id="CABVLU010000001">
    <property type="protein sequence ID" value="VVT46954.1"/>
    <property type="molecule type" value="Genomic_DNA"/>
</dbReference>
<dbReference type="SUPFAM" id="SSF81383">
    <property type="entry name" value="F-box domain"/>
    <property type="match status" value="1"/>
</dbReference>
<evidence type="ECO:0000259" key="1">
    <source>
        <dbReference type="PROSITE" id="PS50181"/>
    </source>
</evidence>